<feature type="non-terminal residue" evidence="1">
    <location>
        <position position="1"/>
    </location>
</feature>
<name>A0A0F9GQJ7_9ZZZZ</name>
<gene>
    <name evidence="1" type="ORF">LCGC14_1798020</name>
</gene>
<proteinExistence type="predicted"/>
<comment type="caution">
    <text evidence="1">The sequence shown here is derived from an EMBL/GenBank/DDBJ whole genome shotgun (WGS) entry which is preliminary data.</text>
</comment>
<reference evidence="1" key="1">
    <citation type="journal article" date="2015" name="Nature">
        <title>Complex archaea that bridge the gap between prokaryotes and eukaryotes.</title>
        <authorList>
            <person name="Spang A."/>
            <person name="Saw J.H."/>
            <person name="Jorgensen S.L."/>
            <person name="Zaremba-Niedzwiedzka K."/>
            <person name="Martijn J."/>
            <person name="Lind A.E."/>
            <person name="van Eijk R."/>
            <person name="Schleper C."/>
            <person name="Guy L."/>
            <person name="Ettema T.J."/>
        </authorList>
    </citation>
    <scope>NUCLEOTIDE SEQUENCE</scope>
</reference>
<dbReference type="AlphaFoldDB" id="A0A0F9GQJ7"/>
<organism evidence="1">
    <name type="scientific">marine sediment metagenome</name>
    <dbReference type="NCBI Taxonomy" id="412755"/>
    <lineage>
        <taxon>unclassified sequences</taxon>
        <taxon>metagenomes</taxon>
        <taxon>ecological metagenomes</taxon>
    </lineage>
</organism>
<protein>
    <submittedName>
        <fullName evidence="1">Uncharacterized protein</fullName>
    </submittedName>
</protein>
<feature type="non-terminal residue" evidence="1">
    <location>
        <position position="900"/>
    </location>
</feature>
<accession>A0A0F9GQJ7</accession>
<evidence type="ECO:0000313" key="1">
    <source>
        <dbReference type="EMBL" id="KKM01079.1"/>
    </source>
</evidence>
<dbReference type="EMBL" id="LAZR01017279">
    <property type="protein sequence ID" value="KKM01079.1"/>
    <property type="molecule type" value="Genomic_DNA"/>
</dbReference>
<sequence>LYNKTGMIADSRQQNLYILNLTLVDSTIRNDSTTLLSYSDSDSGTIWIGETSGKKYGVERYFEYTDDIDTYGVETEDVLLNLKGYVDNSITIVNVTGRWQYNEVALEEGDNYTVSNYYSIIINSETTLDNYTDLIISYAIELDADKVMEYTFSEANGFEFSDVILSTDTTPIQLDRDNYLGKFYSIFNESYTSLDVFRVADLNIGFTGITIDNFEFLGLSDMSGNPISATYTSSIIGGDQVSLDFENTIPSDVYIQYGIQSYKLDRGYQRIDMGIDDAVRKLSKRDNSHTLFNHSDSSYLNLLTIPDDPQDPIEAGTPKIIIPLLEENNKTSISFNYLALLYNSVLNGSFYLDDAVLSGGTQYLKPILATFTFTTEDGESYFDYVEIDPTKGNRFDFEINLQPMYSVKGYTTYDIEIDFLAYGDNPITPQYVLFDIFELTTDDRIIQTIDKPSLSKKNELQISNIINTPQYMQIFTNNLMDEYGVLDDSWLTISAEGFGDYGELVKLYRDTNDELTFEAQTDDEFYFQSTAATDRRLTDSLGFHLNAYDLELPEYIEGEINLYAGKGTYPYGEVYESDVEFSMDWGTTGNSNYTVNINSFNAHDYNSQNFPLSTLPLTGQNTYIEGELYLHHRIDLTDSANIITTGLPTNVEFAVIIPNATSRIPSLSVKSIDQIGTPWDWVESWQGFALTESDYQLYNPDSATFYNPSVPLTEGTHYDVVVNSEGRDQINFHFIEPEIINLLLGGIVQIDFHIDYEFKQSDYAIEEDSNTYNSEIHWRLPDNSYLYWNQFEYHPDLTSTATFYISYSHLSEYTPPDDFKTTLSETFTFYPREYNFTEITFTGFDDDEYEVTLNLTYGGDFQNRWDDVKPFGMTIQTTSGERYLSHDYMRNWQQDSQYPD</sequence>